<evidence type="ECO:0000313" key="3">
    <source>
        <dbReference type="Proteomes" id="UP001305414"/>
    </source>
</evidence>
<dbReference type="EMBL" id="JAWHQM010000085">
    <property type="protein sequence ID" value="KAK5636957.1"/>
    <property type="molecule type" value="Genomic_DNA"/>
</dbReference>
<name>A0AAN7UVK4_9PEZI</name>
<accession>A0AAN7UVK4</accession>
<dbReference type="Proteomes" id="UP001305414">
    <property type="component" value="Unassembled WGS sequence"/>
</dbReference>
<evidence type="ECO:0000313" key="2">
    <source>
        <dbReference type="EMBL" id="KAK5636957.1"/>
    </source>
</evidence>
<sequence length="105" mass="11307">MTKERMITHLRCAICALPSLNKRLVPVLDASAALAGGDKPVKYHANIRAHINGKARHLEGATGVRKGVPTQVIEPAEEQEATSSQTPPYKYTSGSRTRSELCGPT</sequence>
<feature type="compositionally biased region" description="Polar residues" evidence="1">
    <location>
        <begin position="81"/>
        <end position="96"/>
    </location>
</feature>
<protein>
    <submittedName>
        <fullName evidence="2">Uncharacterized protein</fullName>
    </submittedName>
</protein>
<dbReference type="AlphaFoldDB" id="A0AAN7UVK4"/>
<gene>
    <name evidence="2" type="ORF">RRF57_012669</name>
</gene>
<keyword evidence="3" id="KW-1185">Reference proteome</keyword>
<reference evidence="2 3" key="1">
    <citation type="submission" date="2023-10" db="EMBL/GenBank/DDBJ databases">
        <title>Draft genome sequence of Xylaria bambusicola isolate GMP-LS, the root and basal stem rot pathogen of sugarcane in Indonesia.</title>
        <authorList>
            <person name="Selvaraj P."/>
            <person name="Muralishankar V."/>
            <person name="Muruganantham S."/>
            <person name="Sp S."/>
            <person name="Haryani S."/>
            <person name="Lau K.J.X."/>
            <person name="Naqvi N.I."/>
        </authorList>
    </citation>
    <scope>NUCLEOTIDE SEQUENCE [LARGE SCALE GENOMIC DNA]</scope>
    <source>
        <strain evidence="2">GMP-LS</strain>
    </source>
</reference>
<proteinExistence type="predicted"/>
<evidence type="ECO:0000256" key="1">
    <source>
        <dbReference type="SAM" id="MobiDB-lite"/>
    </source>
</evidence>
<feature type="region of interest" description="Disordered" evidence="1">
    <location>
        <begin position="60"/>
        <end position="105"/>
    </location>
</feature>
<organism evidence="2 3">
    <name type="scientific">Xylaria bambusicola</name>
    <dbReference type="NCBI Taxonomy" id="326684"/>
    <lineage>
        <taxon>Eukaryota</taxon>
        <taxon>Fungi</taxon>
        <taxon>Dikarya</taxon>
        <taxon>Ascomycota</taxon>
        <taxon>Pezizomycotina</taxon>
        <taxon>Sordariomycetes</taxon>
        <taxon>Xylariomycetidae</taxon>
        <taxon>Xylariales</taxon>
        <taxon>Xylariaceae</taxon>
        <taxon>Xylaria</taxon>
    </lineage>
</organism>
<comment type="caution">
    <text evidence="2">The sequence shown here is derived from an EMBL/GenBank/DDBJ whole genome shotgun (WGS) entry which is preliminary data.</text>
</comment>